<dbReference type="Pfam" id="PF01451">
    <property type="entry name" value="LMWPc"/>
    <property type="match status" value="1"/>
</dbReference>
<dbReference type="Gene3D" id="3.40.50.2300">
    <property type="match status" value="1"/>
</dbReference>
<evidence type="ECO:0000313" key="4">
    <source>
        <dbReference type="Proteomes" id="UP000285092"/>
    </source>
</evidence>
<feature type="domain" description="Phosphotyrosine protein phosphatase I" evidence="2">
    <location>
        <begin position="6"/>
        <end position="142"/>
    </location>
</feature>
<comment type="caution">
    <text evidence="3">The sequence shown here is derived from an EMBL/GenBank/DDBJ whole genome shotgun (WGS) entry which is preliminary data.</text>
</comment>
<proteinExistence type="predicted"/>
<dbReference type="CDD" id="cd16345">
    <property type="entry name" value="LMWP_ArsC"/>
    <property type="match status" value="1"/>
</dbReference>
<dbReference type="InterPro" id="IPR036196">
    <property type="entry name" value="Ptyr_pPase_sf"/>
</dbReference>
<reference evidence="3 4" key="1">
    <citation type="submission" date="2018-08" db="EMBL/GenBank/DDBJ databases">
        <title>Altererythrobacter sp.Ery1 and Ery12, the genome sequencing of novel strains in genus Alterythrobacter.</title>
        <authorList>
            <person name="Cheng H."/>
            <person name="Wu Y.-H."/>
            <person name="Fang C."/>
            <person name="Xu X.-W."/>
        </authorList>
    </citation>
    <scope>NUCLEOTIDE SEQUENCE [LARGE SCALE GENOMIC DNA]</scope>
    <source>
        <strain evidence="3 4">Ery1</strain>
    </source>
</reference>
<keyword evidence="4" id="KW-1185">Reference proteome</keyword>
<dbReference type="SMART" id="SM00226">
    <property type="entry name" value="LMWPc"/>
    <property type="match status" value="1"/>
</dbReference>
<evidence type="ECO:0000313" key="3">
    <source>
        <dbReference type="EMBL" id="RIV78227.1"/>
    </source>
</evidence>
<dbReference type="RefSeq" id="WP_119513558.1">
    <property type="nucleotide sequence ID" value="NZ_QXFK01000016.1"/>
</dbReference>
<dbReference type="PANTHER" id="PTHR43428:SF1">
    <property type="entry name" value="ARSENATE REDUCTASE"/>
    <property type="match status" value="1"/>
</dbReference>
<dbReference type="PANTHER" id="PTHR43428">
    <property type="entry name" value="ARSENATE REDUCTASE"/>
    <property type="match status" value="1"/>
</dbReference>
<dbReference type="SUPFAM" id="SSF52788">
    <property type="entry name" value="Phosphotyrosine protein phosphatases I"/>
    <property type="match status" value="1"/>
</dbReference>
<dbReference type="GO" id="GO:0046685">
    <property type="term" value="P:response to arsenic-containing substance"/>
    <property type="evidence" value="ECO:0007669"/>
    <property type="project" value="UniProtKB-KW"/>
</dbReference>
<keyword evidence="1" id="KW-0059">Arsenical resistance</keyword>
<dbReference type="OrthoDB" id="9793058at2"/>
<dbReference type="AlphaFoldDB" id="A0A418NHY1"/>
<dbReference type="InterPro" id="IPR023485">
    <property type="entry name" value="Ptyr_pPase"/>
</dbReference>
<protein>
    <submittedName>
        <fullName evidence="3">Arsenate reductase ArsC</fullName>
    </submittedName>
</protein>
<organism evidence="3 4">
    <name type="scientific">Pelagerythrobacter aerophilus</name>
    <dbReference type="NCBI Taxonomy" id="2306995"/>
    <lineage>
        <taxon>Bacteria</taxon>
        <taxon>Pseudomonadati</taxon>
        <taxon>Pseudomonadota</taxon>
        <taxon>Alphaproteobacteria</taxon>
        <taxon>Sphingomonadales</taxon>
        <taxon>Erythrobacteraceae</taxon>
        <taxon>Pelagerythrobacter</taxon>
    </lineage>
</organism>
<dbReference type="EMBL" id="QXFK01000016">
    <property type="protein sequence ID" value="RIV78227.1"/>
    <property type="molecule type" value="Genomic_DNA"/>
</dbReference>
<name>A0A418NHY1_9SPHN</name>
<dbReference type="Proteomes" id="UP000285092">
    <property type="component" value="Unassembled WGS sequence"/>
</dbReference>
<sequence length="166" mass="18198">MSTRPLNVLFLCTGNSARSILAEAILNREGRGRFRAFSAGSNPTGTVNPWAIHTLDKLGYPAEGYRSKSWDEFAKEPQFDLIFTVCDSAAAETCPVWPGRPVSAHWGIPDPAAVEGNDAEKAAAFLDAFRMLKRRIDLLLALPLDSLEEIALRQKLQAIGQEADAR</sequence>
<gene>
    <name evidence="3" type="ORF">D2V04_10220</name>
</gene>
<evidence type="ECO:0000259" key="2">
    <source>
        <dbReference type="SMART" id="SM00226"/>
    </source>
</evidence>
<evidence type="ECO:0000256" key="1">
    <source>
        <dbReference type="ARBA" id="ARBA00022849"/>
    </source>
</evidence>
<accession>A0A418NHY1</accession>